<proteinExistence type="predicted"/>
<gene>
    <name evidence="1" type="ORF">AB406_1629</name>
</gene>
<evidence type="ECO:0000313" key="2">
    <source>
        <dbReference type="Proteomes" id="UP000189883"/>
    </source>
</evidence>
<dbReference type="Proteomes" id="UP000189883">
    <property type="component" value="Chromosome"/>
</dbReference>
<name>A0A1S7DTX8_RIEAN</name>
<protein>
    <submittedName>
        <fullName evidence="1">Uncharacterized protein</fullName>
    </submittedName>
</protein>
<dbReference type="AlphaFoldDB" id="A0A1S7DTX8"/>
<sequence>MKMKISIITNKATRYLQKNTTSKEATAAKVAVNIAHTDMTRKLTHL</sequence>
<organism evidence="1 2">
    <name type="scientific">Riemerella anatipestifer</name>
    <name type="common">Moraxella anatipestifer</name>
    <dbReference type="NCBI Taxonomy" id="34085"/>
    <lineage>
        <taxon>Bacteria</taxon>
        <taxon>Pseudomonadati</taxon>
        <taxon>Bacteroidota</taxon>
        <taxon>Flavobacteriia</taxon>
        <taxon>Flavobacteriales</taxon>
        <taxon>Weeksellaceae</taxon>
        <taxon>Riemerella</taxon>
    </lineage>
</organism>
<evidence type="ECO:0000313" key="1">
    <source>
        <dbReference type="EMBL" id="AQY22573.1"/>
    </source>
</evidence>
<accession>A0A1S7DTX8</accession>
<dbReference type="EMBL" id="CP011859">
    <property type="protein sequence ID" value="AQY22573.1"/>
    <property type="molecule type" value="Genomic_DNA"/>
</dbReference>
<reference evidence="1 2" key="1">
    <citation type="submission" date="2015-06" db="EMBL/GenBank/DDBJ databases">
        <title>R. anatipestifer strain HXb2 is the most virulent strain so far, and the genome sequence would help us uncover the pathogenesis.</title>
        <authorList>
            <person name="Hu Q."/>
            <person name="Qi J."/>
            <person name="Bo H."/>
            <person name="Liu G."/>
            <person name="Tao M."/>
            <person name="Ding Y."/>
            <person name="Xue Y."/>
        </authorList>
    </citation>
    <scope>NUCLEOTIDE SEQUENCE [LARGE SCALE GENOMIC DNA]</scope>
    <source>
        <strain evidence="1 2">HXb2</strain>
    </source>
</reference>